<accession>A0ABS7AQN7</accession>
<gene>
    <name evidence="2" type="ORF">KYD98_12900</name>
</gene>
<name>A0ABS7AQN7_9CLOT</name>
<keyword evidence="1" id="KW-0040">ANK repeat</keyword>
<dbReference type="InterPro" id="IPR036770">
    <property type="entry name" value="Ankyrin_rpt-contain_sf"/>
</dbReference>
<dbReference type="EMBL" id="JAHXPT010000010">
    <property type="protein sequence ID" value="MBW6410995.1"/>
    <property type="molecule type" value="Genomic_DNA"/>
</dbReference>
<keyword evidence="3" id="KW-1185">Reference proteome</keyword>
<protein>
    <submittedName>
        <fullName evidence="2">Ankyrin repeat domain-containing protein</fullName>
    </submittedName>
</protein>
<dbReference type="InterPro" id="IPR002110">
    <property type="entry name" value="Ankyrin_rpt"/>
</dbReference>
<organism evidence="2 3">
    <name type="scientific">Clostridium weizhouense</name>
    <dbReference type="NCBI Taxonomy" id="2859781"/>
    <lineage>
        <taxon>Bacteria</taxon>
        <taxon>Bacillati</taxon>
        <taxon>Bacillota</taxon>
        <taxon>Clostridia</taxon>
        <taxon>Eubacteriales</taxon>
        <taxon>Clostridiaceae</taxon>
        <taxon>Clostridium</taxon>
    </lineage>
</organism>
<reference evidence="2 3" key="1">
    <citation type="submission" date="2021-07" db="EMBL/GenBank/DDBJ databases">
        <title>Clostridium weizhouense sp. nov., an anaerobic bacterium isolated from activated sludge of Petroleum wastewater.</title>
        <authorList>
            <person name="Li Q."/>
        </authorList>
    </citation>
    <scope>NUCLEOTIDE SEQUENCE [LARGE SCALE GENOMIC DNA]</scope>
    <source>
        <strain evidence="2 3">YB-6</strain>
    </source>
</reference>
<proteinExistence type="predicted"/>
<dbReference type="SUPFAM" id="SSF140860">
    <property type="entry name" value="Pseudo ankyrin repeat-like"/>
    <property type="match status" value="1"/>
</dbReference>
<dbReference type="Pfam" id="PF12796">
    <property type="entry name" value="Ank_2"/>
    <property type="match status" value="1"/>
</dbReference>
<dbReference type="RefSeq" id="WP_219780459.1">
    <property type="nucleotide sequence ID" value="NZ_JAHXPT010000010.1"/>
</dbReference>
<evidence type="ECO:0000313" key="3">
    <source>
        <dbReference type="Proteomes" id="UP001519921"/>
    </source>
</evidence>
<dbReference type="Proteomes" id="UP001519921">
    <property type="component" value="Unassembled WGS sequence"/>
</dbReference>
<dbReference type="Gene3D" id="1.25.40.20">
    <property type="entry name" value="Ankyrin repeat-containing domain"/>
    <property type="match status" value="1"/>
</dbReference>
<evidence type="ECO:0000256" key="1">
    <source>
        <dbReference type="PROSITE-ProRule" id="PRU00023"/>
    </source>
</evidence>
<comment type="caution">
    <text evidence="2">The sequence shown here is derived from an EMBL/GenBank/DDBJ whole genome shotgun (WGS) entry which is preliminary data.</text>
</comment>
<feature type="repeat" description="ANK" evidence="1">
    <location>
        <begin position="42"/>
        <end position="77"/>
    </location>
</feature>
<evidence type="ECO:0000313" key="2">
    <source>
        <dbReference type="EMBL" id="MBW6410995.1"/>
    </source>
</evidence>
<dbReference type="PROSITE" id="PS50088">
    <property type="entry name" value="ANK_REPEAT"/>
    <property type="match status" value="1"/>
</dbReference>
<sequence length="83" mass="9482">MKICDILFGSRPKTISMIIEEGNLEELKAFIENGGNVNEKCDDKSLLNFAIDNCENNYFEVIEFLVNNGADINSHQSYFKLCR</sequence>